<evidence type="ECO:0000256" key="2">
    <source>
        <dbReference type="ARBA" id="ARBA00022741"/>
    </source>
</evidence>
<dbReference type="SUPFAM" id="SSF52540">
    <property type="entry name" value="P-loop containing nucleoside triphosphate hydrolases"/>
    <property type="match status" value="1"/>
</dbReference>
<dbReference type="Proteomes" id="UP001149090">
    <property type="component" value="Unassembled WGS sequence"/>
</dbReference>
<dbReference type="PROSITE" id="PS51417">
    <property type="entry name" value="ARF"/>
    <property type="match status" value="1"/>
</dbReference>
<dbReference type="EMBL" id="JAPDFW010000022">
    <property type="protein sequence ID" value="KAJ5079869.1"/>
    <property type="molecule type" value="Genomic_DNA"/>
</dbReference>
<dbReference type="PANTHER" id="PTHR11711">
    <property type="entry name" value="ADP RIBOSYLATION FACTOR-RELATED"/>
    <property type="match status" value="1"/>
</dbReference>
<comment type="caution">
    <text evidence="7">The sequence shown here is derived from an EMBL/GenBank/DDBJ whole genome shotgun (WGS) entry which is preliminary data.</text>
</comment>
<evidence type="ECO:0000256" key="5">
    <source>
        <dbReference type="PIRSR" id="PIRSR606689-2"/>
    </source>
</evidence>
<evidence type="ECO:0000256" key="4">
    <source>
        <dbReference type="PIRSR" id="PIRSR606689-1"/>
    </source>
</evidence>
<dbReference type="SMART" id="SM00178">
    <property type="entry name" value="SAR"/>
    <property type="match status" value="1"/>
</dbReference>
<dbReference type="SMART" id="SM00177">
    <property type="entry name" value="ARF"/>
    <property type="match status" value="1"/>
</dbReference>
<gene>
    <name evidence="7" type="ORF">M0811_04182</name>
</gene>
<keyword evidence="2 4" id="KW-0547">Nucleotide-binding</keyword>
<organism evidence="7 8">
    <name type="scientific">Anaeramoeba ignava</name>
    <name type="common">Anaerobic marine amoeba</name>
    <dbReference type="NCBI Taxonomy" id="1746090"/>
    <lineage>
        <taxon>Eukaryota</taxon>
        <taxon>Metamonada</taxon>
        <taxon>Anaeramoebidae</taxon>
        <taxon>Anaeramoeba</taxon>
    </lineage>
</organism>
<dbReference type="OrthoDB" id="2011769at2759"/>
<evidence type="ECO:0000313" key="8">
    <source>
        <dbReference type="Proteomes" id="UP001149090"/>
    </source>
</evidence>
<dbReference type="PRINTS" id="PR00328">
    <property type="entry name" value="SAR1GTPBP"/>
</dbReference>
<dbReference type="NCBIfam" id="TIGR00231">
    <property type="entry name" value="small_GTP"/>
    <property type="match status" value="1"/>
</dbReference>
<evidence type="ECO:0000256" key="1">
    <source>
        <dbReference type="ARBA" id="ARBA00010290"/>
    </source>
</evidence>
<reference evidence="7" key="1">
    <citation type="submission" date="2022-10" db="EMBL/GenBank/DDBJ databases">
        <title>Novel sulphate-reducing endosymbionts in the free-living metamonad Anaeramoeba.</title>
        <authorList>
            <person name="Jerlstrom-Hultqvist J."/>
            <person name="Cepicka I."/>
            <person name="Gallot-Lavallee L."/>
            <person name="Salas-Leiva D."/>
            <person name="Curtis B.A."/>
            <person name="Zahonova K."/>
            <person name="Pipaliya S."/>
            <person name="Dacks J."/>
            <person name="Roger A.J."/>
        </authorList>
    </citation>
    <scope>NUCLEOTIDE SEQUENCE</scope>
    <source>
        <strain evidence="7">BMAN</strain>
    </source>
</reference>
<dbReference type="CDD" id="cd00878">
    <property type="entry name" value="Arf_Arl"/>
    <property type="match status" value="1"/>
</dbReference>
<keyword evidence="5" id="KW-0460">Magnesium</keyword>
<feature type="binding site" evidence="5">
    <location>
        <position position="27"/>
    </location>
    <ligand>
        <name>Mg(2+)</name>
        <dbReference type="ChEBI" id="CHEBI:18420"/>
    </ligand>
</feature>
<dbReference type="InterPro" id="IPR024156">
    <property type="entry name" value="Small_GTPase_ARF"/>
</dbReference>
<evidence type="ECO:0000256" key="6">
    <source>
        <dbReference type="RuleBase" id="RU003925"/>
    </source>
</evidence>
<name>A0A9Q0RH75_ANAIG</name>
<dbReference type="GO" id="GO:0003924">
    <property type="term" value="F:GTPase activity"/>
    <property type="evidence" value="ECO:0007669"/>
    <property type="project" value="InterPro"/>
</dbReference>
<keyword evidence="8" id="KW-1185">Reference proteome</keyword>
<feature type="binding site" evidence="5">
    <location>
        <position position="44"/>
    </location>
    <ligand>
        <name>Mg(2+)</name>
        <dbReference type="ChEBI" id="CHEBI:18420"/>
    </ligand>
</feature>
<feature type="binding site" evidence="4">
    <location>
        <position position="66"/>
    </location>
    <ligand>
        <name>GTP</name>
        <dbReference type="ChEBI" id="CHEBI:37565"/>
    </ligand>
</feature>
<comment type="similarity">
    <text evidence="1 6">Belongs to the small GTPase superfamily. Arf family.</text>
</comment>
<dbReference type="InterPro" id="IPR005225">
    <property type="entry name" value="Small_GTP-bd"/>
</dbReference>
<evidence type="ECO:0000313" key="7">
    <source>
        <dbReference type="EMBL" id="KAJ5079869.1"/>
    </source>
</evidence>
<dbReference type="GO" id="GO:0046872">
    <property type="term" value="F:metal ion binding"/>
    <property type="evidence" value="ECO:0007669"/>
    <property type="project" value="UniProtKB-KW"/>
</dbReference>
<keyword evidence="5" id="KW-0479">Metal-binding</keyword>
<protein>
    <submittedName>
        <fullName evidence="7">Adp-ribosylation factor 4b-related</fullName>
    </submittedName>
</protein>
<feature type="binding site" evidence="4">
    <location>
        <begin position="20"/>
        <end position="27"/>
    </location>
    <ligand>
        <name>GTP</name>
        <dbReference type="ChEBI" id="CHEBI:37565"/>
    </ligand>
</feature>
<dbReference type="Pfam" id="PF00025">
    <property type="entry name" value="Arf"/>
    <property type="match status" value="1"/>
</dbReference>
<accession>A0A9Q0RH75</accession>
<dbReference type="Gene3D" id="3.40.50.300">
    <property type="entry name" value="P-loop containing nucleotide triphosphate hydrolases"/>
    <property type="match status" value="1"/>
</dbReference>
<dbReference type="GO" id="GO:0005525">
    <property type="term" value="F:GTP binding"/>
    <property type="evidence" value="ECO:0007669"/>
    <property type="project" value="UniProtKB-KW"/>
</dbReference>
<dbReference type="FunFam" id="3.40.50.300:FF:000412">
    <property type="entry name" value="ADP-ribosylation factor 1"/>
    <property type="match status" value="1"/>
</dbReference>
<dbReference type="GO" id="GO:0030010">
    <property type="term" value="P:establishment of cell polarity"/>
    <property type="evidence" value="ECO:0007669"/>
    <property type="project" value="UniProtKB-ARBA"/>
</dbReference>
<keyword evidence="3 4" id="KW-0342">GTP-binding</keyword>
<dbReference type="InterPro" id="IPR027417">
    <property type="entry name" value="P-loop_NTPase"/>
</dbReference>
<feature type="binding site" evidence="4">
    <location>
        <begin position="122"/>
        <end position="125"/>
    </location>
    <ligand>
        <name>GTP</name>
        <dbReference type="ChEBI" id="CHEBI:37565"/>
    </ligand>
</feature>
<dbReference type="SMART" id="SM00175">
    <property type="entry name" value="RAB"/>
    <property type="match status" value="1"/>
</dbReference>
<proteinExistence type="inferred from homology"/>
<evidence type="ECO:0000256" key="3">
    <source>
        <dbReference type="ARBA" id="ARBA00023134"/>
    </source>
</evidence>
<sequence>MGSSLKKLFKKKQTSLLMVGLDSAGKTTVLNWLKSGVKTDTEPTIGFSVETIKYHKLTLRVWDMGGQDKIRPLWAHYYKSAKGIIFVIASDEPQRFEEANLELQKMLNNEDLGPVPLLVFANKQDLPKAESTDAISRKLNLGSLNNREWFIQKTSAISGDGIYEGLSWLSNLLSKKNEK</sequence>
<dbReference type="AlphaFoldDB" id="A0A9Q0RH75"/>
<dbReference type="InterPro" id="IPR006689">
    <property type="entry name" value="Small_GTPase_ARF/SAR"/>
</dbReference>